<dbReference type="AlphaFoldDB" id="A0A2T1N588"/>
<keyword evidence="3" id="KW-1185">Reference proteome</keyword>
<gene>
    <name evidence="2" type="ORF">C7H52_12170</name>
</gene>
<feature type="transmembrane region" description="Helical" evidence="1">
    <location>
        <begin position="126"/>
        <end position="149"/>
    </location>
</feature>
<keyword evidence="1" id="KW-0472">Membrane</keyword>
<evidence type="ECO:0000256" key="1">
    <source>
        <dbReference type="SAM" id="Phobius"/>
    </source>
</evidence>
<keyword evidence="1" id="KW-0812">Transmembrane</keyword>
<accession>A0A2T1N588</accession>
<protein>
    <recommendedName>
        <fullName evidence="4">Beta-carotene 15,15'-monooxygenase</fullName>
    </recommendedName>
</protein>
<reference evidence="2 3" key="1">
    <citation type="submission" date="2018-03" db="EMBL/GenBank/DDBJ databases">
        <title>Mesoflavibacter sp. HG37 and Mesoflavibacter sp. HG96 sp.nov., two marine bacteria isolated from seawater of Western Pacific Ocean.</title>
        <authorList>
            <person name="Cheng H."/>
            <person name="Wu Y.-H."/>
            <person name="Guo L.-L."/>
            <person name="Xu X.-W."/>
        </authorList>
    </citation>
    <scope>NUCLEOTIDE SEQUENCE [LARGE SCALE GENOMIC DNA]</scope>
    <source>
        <strain evidence="2 3">KCTC 32269</strain>
    </source>
</reference>
<feature type="transmembrane region" description="Helical" evidence="1">
    <location>
        <begin position="83"/>
        <end position="100"/>
    </location>
</feature>
<proteinExistence type="predicted"/>
<name>A0A2T1N588_9FLAO</name>
<dbReference type="OrthoDB" id="709028at2"/>
<feature type="transmembrane region" description="Helical" evidence="1">
    <location>
        <begin position="169"/>
        <end position="189"/>
    </location>
</feature>
<evidence type="ECO:0000313" key="3">
    <source>
        <dbReference type="Proteomes" id="UP000238426"/>
    </source>
</evidence>
<comment type="caution">
    <text evidence="2">The sequence shown here is derived from an EMBL/GenBank/DDBJ whole genome shotgun (WGS) entry which is preliminary data.</text>
</comment>
<keyword evidence="1" id="KW-1133">Transmembrane helix</keyword>
<dbReference type="Proteomes" id="UP000238426">
    <property type="component" value="Unassembled WGS sequence"/>
</dbReference>
<evidence type="ECO:0008006" key="4">
    <source>
        <dbReference type="Google" id="ProtNLM"/>
    </source>
</evidence>
<sequence>MDELELLKKHWKESSNTPENTFSATDIYNMLQKKSSNIVKTLFYISIGEFVFWILINVLPLLFSDRYNQSIAMVYGDGYLDEILTVVSYAIIGLFVYLLYKSYKAISTLDNAKLLMKNILKTRKIVKFYVIYNLVVIAVSMVIGFYISIHNSPILLDNLSHYSNLQMAGFYASLAGLALVFVAVIWLFYKIIYGFLLKKLNKNYNELRKLEI</sequence>
<organism evidence="2 3">
    <name type="scientific">Aurantibacter aestuarii</name>
    <dbReference type="NCBI Taxonomy" id="1266046"/>
    <lineage>
        <taxon>Bacteria</taxon>
        <taxon>Pseudomonadati</taxon>
        <taxon>Bacteroidota</taxon>
        <taxon>Flavobacteriia</taxon>
        <taxon>Flavobacteriales</taxon>
        <taxon>Flavobacteriaceae</taxon>
        <taxon>Aurantibacter</taxon>
    </lineage>
</organism>
<dbReference type="EMBL" id="PXOQ01000015">
    <property type="protein sequence ID" value="PSG86437.1"/>
    <property type="molecule type" value="Genomic_DNA"/>
</dbReference>
<feature type="transmembrane region" description="Helical" evidence="1">
    <location>
        <begin position="42"/>
        <end position="63"/>
    </location>
</feature>
<evidence type="ECO:0000313" key="2">
    <source>
        <dbReference type="EMBL" id="PSG86437.1"/>
    </source>
</evidence>
<dbReference type="RefSeq" id="WP_106464176.1">
    <property type="nucleotide sequence ID" value="NZ_PXOQ01000015.1"/>
</dbReference>